<proteinExistence type="predicted"/>
<reference evidence="4" key="1">
    <citation type="journal article" date="2014" name="Int. J. Syst. Evol. Microbiol.">
        <title>Complete genome sequence of Corynebacterium casei LMG S-19264T (=DSM 44701T), isolated from a smear-ripened cheese.</title>
        <authorList>
            <consortium name="US DOE Joint Genome Institute (JGI-PGF)"/>
            <person name="Walter F."/>
            <person name="Albersmeier A."/>
            <person name="Kalinowski J."/>
            <person name="Ruckert C."/>
        </authorList>
    </citation>
    <scope>NUCLEOTIDE SEQUENCE</scope>
    <source>
        <strain evidence="4">VKM Ac-2007</strain>
    </source>
</reference>
<feature type="region of interest" description="Disordered" evidence="1">
    <location>
        <begin position="235"/>
        <end position="280"/>
    </location>
</feature>
<gene>
    <name evidence="4" type="ORF">GCM10017600_74760</name>
</gene>
<keyword evidence="2" id="KW-0472">Membrane</keyword>
<feature type="transmembrane region" description="Helical" evidence="2">
    <location>
        <begin position="500"/>
        <end position="519"/>
    </location>
</feature>
<feature type="compositionally biased region" description="Pro residues" evidence="1">
    <location>
        <begin position="49"/>
        <end position="59"/>
    </location>
</feature>
<name>A0A9W6MGR6_9ACTN</name>
<dbReference type="Proteomes" id="UP001143474">
    <property type="component" value="Unassembled WGS sequence"/>
</dbReference>
<evidence type="ECO:0000313" key="4">
    <source>
        <dbReference type="EMBL" id="GLK14064.1"/>
    </source>
</evidence>
<feature type="transmembrane region" description="Helical" evidence="2">
    <location>
        <begin position="123"/>
        <end position="142"/>
    </location>
</feature>
<feature type="region of interest" description="Disordered" evidence="1">
    <location>
        <begin position="1"/>
        <end position="61"/>
    </location>
</feature>
<comment type="caution">
    <text evidence="4">The sequence shown here is derived from an EMBL/GenBank/DDBJ whole genome shotgun (WGS) entry which is preliminary data.</text>
</comment>
<feature type="compositionally biased region" description="Low complexity" evidence="1">
    <location>
        <begin position="39"/>
        <end position="48"/>
    </location>
</feature>
<feature type="transmembrane region" description="Helical" evidence="2">
    <location>
        <begin position="475"/>
        <end position="494"/>
    </location>
</feature>
<keyword evidence="5" id="KW-1185">Reference proteome</keyword>
<dbReference type="EMBL" id="BSEV01000028">
    <property type="protein sequence ID" value="GLK14064.1"/>
    <property type="molecule type" value="Genomic_DNA"/>
</dbReference>
<feature type="transmembrane region" description="Helical" evidence="2">
    <location>
        <begin position="305"/>
        <end position="327"/>
    </location>
</feature>
<dbReference type="Pfam" id="PF03703">
    <property type="entry name" value="bPH_2"/>
    <property type="match status" value="2"/>
</dbReference>
<dbReference type="PANTHER" id="PTHR34473">
    <property type="entry name" value="UPF0699 TRANSMEMBRANE PROTEIN YDBS"/>
    <property type="match status" value="1"/>
</dbReference>
<evidence type="ECO:0000259" key="3">
    <source>
        <dbReference type="Pfam" id="PF03703"/>
    </source>
</evidence>
<dbReference type="InterPro" id="IPR005182">
    <property type="entry name" value="YdbS-like_PH"/>
</dbReference>
<keyword evidence="2" id="KW-0812">Transmembrane</keyword>
<feature type="domain" description="YdbS-like PH" evidence="3">
    <location>
        <begin position="141"/>
        <end position="220"/>
    </location>
</feature>
<feature type="transmembrane region" description="Helical" evidence="2">
    <location>
        <begin position="347"/>
        <end position="372"/>
    </location>
</feature>
<keyword evidence="2" id="KW-1133">Transmembrane helix</keyword>
<protein>
    <recommendedName>
        <fullName evidence="3">YdbS-like PH domain-containing protein</fullName>
    </recommendedName>
</protein>
<accession>A0A9W6MGR6</accession>
<dbReference type="AlphaFoldDB" id="A0A9W6MGR6"/>
<reference evidence="4" key="2">
    <citation type="submission" date="2023-01" db="EMBL/GenBank/DDBJ databases">
        <authorList>
            <person name="Sun Q."/>
            <person name="Evtushenko L."/>
        </authorList>
    </citation>
    <scope>NUCLEOTIDE SEQUENCE</scope>
    <source>
        <strain evidence="4">VKM Ac-2007</strain>
    </source>
</reference>
<evidence type="ECO:0000256" key="2">
    <source>
        <dbReference type="SAM" id="Phobius"/>
    </source>
</evidence>
<feature type="compositionally biased region" description="Pro residues" evidence="1">
    <location>
        <begin position="1"/>
        <end position="13"/>
    </location>
</feature>
<organism evidence="4 5">
    <name type="scientific">Streptosporangium carneum</name>
    <dbReference type="NCBI Taxonomy" id="47481"/>
    <lineage>
        <taxon>Bacteria</taxon>
        <taxon>Bacillati</taxon>
        <taxon>Actinomycetota</taxon>
        <taxon>Actinomycetes</taxon>
        <taxon>Streptosporangiales</taxon>
        <taxon>Streptosporangiaceae</taxon>
        <taxon>Streptosporangium</taxon>
    </lineage>
</organism>
<evidence type="ECO:0000313" key="5">
    <source>
        <dbReference type="Proteomes" id="UP001143474"/>
    </source>
</evidence>
<evidence type="ECO:0000256" key="1">
    <source>
        <dbReference type="SAM" id="MobiDB-lite"/>
    </source>
</evidence>
<dbReference type="PANTHER" id="PTHR34473:SF2">
    <property type="entry name" value="UPF0699 TRANSMEMBRANE PROTEIN YDBT"/>
    <property type="match status" value="1"/>
</dbReference>
<sequence>MTGPAEPPRPPGNPGDQGRGAPREGLPPQDPPLSRDAPGEPAGPAGSPASPPAPFPVPPSFGAWAPQGARVAAGDQEYGAPPAGPPLRLSPKVLLTDPIRMLPSLFLPLAGVLFLGGFSPNSFAWAAFGVVGSVVYAAVRWATFTYQVVGDRLELTRALVSRSVRTIPLERIRGVDVSTPPLHRLLGIAVLRIDTGAGGDDKQEGELDGVTVAEAERLKAVLLWHARARTARRAQRTEAVQGAGGDGSTAARDGGPLVAGAGSGSPGTREGVPGPAARHEVGETTPERVFFVVPRRWLAFGPLSGAYLLTPFALVAGAVGVAFQWGSELRIDGRVVVGAGEWLWGHPAFLVAALVLLVLAMPVVGAVMYAVFNWDFTLRAREGYLVAERGLITRRSVSLERRRVRGFELVEGVVERWAGVARAWAIVTGLGDSQTRGQLLPVAPRAHVLEVVGEAVGPIAAGLRAHPPAARRRRLFRAVFPWLVVAGCAVAAAVTWSPFLWALAAPALLLAVLGVPLGLDRYRSLGHAYDGSRLSVRSGSLRRSQAVVEQRAVVGWKLRQTWFQRQAGLLTVTAGVGAGSGGYAALDVGEAEGVAFAAEVTPAWITPFVAADHTE</sequence>
<feature type="domain" description="YdbS-like PH" evidence="3">
    <location>
        <begin position="522"/>
        <end position="594"/>
    </location>
</feature>
<dbReference type="RefSeq" id="WP_271222320.1">
    <property type="nucleotide sequence ID" value="NZ_BAAAVD010000007.1"/>
</dbReference>